<dbReference type="VEuPathDB" id="VectorBase:AALFPA_076644"/>
<evidence type="ECO:0000256" key="5">
    <source>
        <dbReference type="SAM" id="SignalP"/>
    </source>
</evidence>
<feature type="signal peptide" evidence="5">
    <location>
        <begin position="1"/>
        <end position="20"/>
    </location>
</feature>
<reference evidence="6" key="1">
    <citation type="journal article" date="2014" name="PLoS Negl. Trop. Dis.">
        <title>Identification and characterization of seminal fluid proteins in the Asian tiger mosquito, Aedes albopictus.</title>
        <authorList>
            <person name="Boes K.E."/>
            <person name="Ribeiro J.M."/>
            <person name="Wong A."/>
            <person name="Harrington L.C."/>
            <person name="Wolfner M.F."/>
            <person name="Sirot L.K."/>
        </authorList>
    </citation>
    <scope>NUCLEOTIDE SEQUENCE</scope>
    <source>
        <tissue evidence="6">Reproductive organs</tissue>
    </source>
</reference>
<dbReference type="GO" id="GO:0005615">
    <property type="term" value="C:extracellular space"/>
    <property type="evidence" value="ECO:0007669"/>
    <property type="project" value="TreeGrafter"/>
</dbReference>
<evidence type="ECO:0000313" key="6">
    <source>
        <dbReference type="EMBL" id="JAC10971.1"/>
    </source>
</evidence>
<dbReference type="EMBL" id="GAPW01002627">
    <property type="protein sequence ID" value="JAC10971.1"/>
    <property type="molecule type" value="mRNA"/>
</dbReference>
<dbReference type="InterPro" id="IPR006170">
    <property type="entry name" value="PBP/GOBP"/>
</dbReference>
<organism evidence="6">
    <name type="scientific">Aedes albopictus</name>
    <name type="common">Asian tiger mosquito</name>
    <name type="synonym">Stegomyia albopicta</name>
    <dbReference type="NCBI Taxonomy" id="7160"/>
    <lineage>
        <taxon>Eukaryota</taxon>
        <taxon>Metazoa</taxon>
        <taxon>Ecdysozoa</taxon>
        <taxon>Arthropoda</taxon>
        <taxon>Hexapoda</taxon>
        <taxon>Insecta</taxon>
        <taxon>Pterygota</taxon>
        <taxon>Neoptera</taxon>
        <taxon>Endopterygota</taxon>
        <taxon>Diptera</taxon>
        <taxon>Nematocera</taxon>
        <taxon>Culicoidea</taxon>
        <taxon>Culicidae</taxon>
        <taxon>Culicinae</taxon>
        <taxon>Aedini</taxon>
        <taxon>Aedes</taxon>
        <taxon>Stegomyia</taxon>
    </lineage>
</organism>
<dbReference type="SMART" id="SM00708">
    <property type="entry name" value="PhBP"/>
    <property type="match status" value="2"/>
</dbReference>
<dbReference type="PANTHER" id="PTHR11857">
    <property type="entry name" value="ODORANT BINDING PROTEIN-RELATED"/>
    <property type="match status" value="1"/>
</dbReference>
<accession>A0A023EQS5</accession>
<dbReference type="AlphaFoldDB" id="A0A023EQS5"/>
<comment type="similarity">
    <text evidence="2">Belongs to the PBP/GOBP family.</text>
</comment>
<name>A0A023EQS5_AEDAL</name>
<dbReference type="CDD" id="cd23992">
    <property type="entry name" value="PBP_GOBP"/>
    <property type="match status" value="2"/>
</dbReference>
<dbReference type="Pfam" id="PF01395">
    <property type="entry name" value="PBP_GOBP"/>
    <property type="match status" value="2"/>
</dbReference>
<dbReference type="GO" id="GO:0007608">
    <property type="term" value="P:sensory perception of smell"/>
    <property type="evidence" value="ECO:0007669"/>
    <property type="project" value="TreeGrafter"/>
</dbReference>
<dbReference type="SUPFAM" id="SSF47565">
    <property type="entry name" value="Insect pheromone/odorant-binding proteins"/>
    <property type="match status" value="2"/>
</dbReference>
<sequence>MNLPLVLAVVTISSVALVTAKGPFDPEEMHFIFTRCMEDNLKDGPDRVETLLKWKEWVTEPRDDPATHCFAKCVLEMSGLYDAASGKFDASVIEAQHKAYPNSEDKGKVDALVKAVQGLPPTKNDCTAVFRAFGPVHMAHKATSINLFHDNKALTKGIYEKLGKDIRQRKQSYFEFCENKHYPVGSPKRSDLCKIRQYVVLDDAQFKQHTDCIMKGLRYITKDNILNCDEIKRDFKQVNKDTGALEKVLNTCKAKEPRDVKEKSWHYYKCLVESSVVNDFKEAFDYREVRSQNYGYHLMQKQQYNKPAVQAQVSEVDGKQCPS</sequence>
<dbReference type="VEuPathDB" id="VectorBase:AALC636_035105"/>
<protein>
    <submittedName>
        <fullName evidence="6">Putative long form d7 salivary protein d7l2</fullName>
    </submittedName>
</protein>
<dbReference type="Allergome" id="1344">
    <property type="allergen name" value="Aed al 2"/>
</dbReference>
<dbReference type="InterPro" id="IPR036728">
    <property type="entry name" value="PBP_GOBP_sf"/>
</dbReference>
<evidence type="ECO:0000256" key="2">
    <source>
        <dbReference type="ARBA" id="ARBA00008098"/>
    </source>
</evidence>
<feature type="chain" id="PRO_5001514232" evidence="5">
    <location>
        <begin position="21"/>
        <end position="323"/>
    </location>
</feature>
<keyword evidence="4 5" id="KW-0732">Signal</keyword>
<evidence type="ECO:0000256" key="1">
    <source>
        <dbReference type="ARBA" id="ARBA00004613"/>
    </source>
</evidence>
<dbReference type="PANTHER" id="PTHR11857:SF43">
    <property type="entry name" value="GEO07291P1-RELATED"/>
    <property type="match status" value="1"/>
</dbReference>
<dbReference type="Gene3D" id="1.10.238.20">
    <property type="entry name" value="Pheromone/general odorant binding protein domain"/>
    <property type="match status" value="2"/>
</dbReference>
<evidence type="ECO:0000256" key="3">
    <source>
        <dbReference type="ARBA" id="ARBA00022525"/>
    </source>
</evidence>
<proteinExistence type="evidence at transcript level"/>
<keyword evidence="3" id="KW-0964">Secreted</keyword>
<comment type="subcellular location">
    <subcellularLocation>
        <location evidence="1">Secreted</location>
    </subcellularLocation>
</comment>
<dbReference type="VEuPathDB" id="VectorBase:AALF024477"/>
<dbReference type="GO" id="GO:0005549">
    <property type="term" value="F:odorant binding"/>
    <property type="evidence" value="ECO:0007669"/>
    <property type="project" value="InterPro"/>
</dbReference>
<evidence type="ECO:0000256" key="4">
    <source>
        <dbReference type="ARBA" id="ARBA00022729"/>
    </source>
</evidence>